<protein>
    <submittedName>
        <fullName evidence="2">Uncharacterized protein</fullName>
    </submittedName>
</protein>
<organism evidence="2">
    <name type="scientific">Darwinula stevensoni</name>
    <dbReference type="NCBI Taxonomy" id="69355"/>
    <lineage>
        <taxon>Eukaryota</taxon>
        <taxon>Metazoa</taxon>
        <taxon>Ecdysozoa</taxon>
        <taxon>Arthropoda</taxon>
        <taxon>Crustacea</taxon>
        <taxon>Oligostraca</taxon>
        <taxon>Ostracoda</taxon>
        <taxon>Podocopa</taxon>
        <taxon>Podocopida</taxon>
        <taxon>Darwinulocopina</taxon>
        <taxon>Darwinuloidea</taxon>
        <taxon>Darwinulidae</taxon>
        <taxon>Darwinula</taxon>
    </lineage>
</organism>
<accession>A0A7R9AHM1</accession>
<feature type="non-terminal residue" evidence="2">
    <location>
        <position position="1"/>
    </location>
</feature>
<evidence type="ECO:0000313" key="2">
    <source>
        <dbReference type="EMBL" id="CAD7253917.1"/>
    </source>
</evidence>
<keyword evidence="1" id="KW-0732">Signal</keyword>
<sequence>MLRVRAPGSRALRLFTVLPFLPLLLPSRTAGYWTPPRLFPCPDPEAVSPCSCDSYGQVECSFANSSEEIFSAFNDVIWPSTQQLQFFLRGTQGMKNLPEGIFGNVTFQEMFISDTSLETV</sequence>
<dbReference type="EMBL" id="CAJPEV010007087">
    <property type="protein sequence ID" value="CAG0904569.1"/>
    <property type="molecule type" value="Genomic_DNA"/>
</dbReference>
<proteinExistence type="predicted"/>
<feature type="chain" id="PRO_5036209915" evidence="1">
    <location>
        <begin position="32"/>
        <end position="120"/>
    </location>
</feature>
<reference evidence="2" key="1">
    <citation type="submission" date="2020-11" db="EMBL/GenBank/DDBJ databases">
        <authorList>
            <person name="Tran Van P."/>
        </authorList>
    </citation>
    <scope>NUCLEOTIDE SEQUENCE</scope>
</reference>
<dbReference type="AlphaFoldDB" id="A0A7R9AHM1"/>
<name>A0A7R9AHM1_9CRUS</name>
<dbReference type="Proteomes" id="UP000677054">
    <property type="component" value="Unassembled WGS sequence"/>
</dbReference>
<gene>
    <name evidence="2" type="ORF">DSTB1V02_LOCUS13663</name>
</gene>
<evidence type="ECO:0000256" key="1">
    <source>
        <dbReference type="SAM" id="SignalP"/>
    </source>
</evidence>
<evidence type="ECO:0000313" key="3">
    <source>
        <dbReference type="Proteomes" id="UP000677054"/>
    </source>
</evidence>
<dbReference type="EMBL" id="LR906604">
    <property type="protein sequence ID" value="CAD7253917.1"/>
    <property type="molecule type" value="Genomic_DNA"/>
</dbReference>
<keyword evidence="3" id="KW-1185">Reference proteome</keyword>
<dbReference type="OrthoDB" id="1099686at2759"/>
<feature type="signal peptide" evidence="1">
    <location>
        <begin position="1"/>
        <end position="31"/>
    </location>
</feature>